<dbReference type="EMBL" id="JAZDRO010000001">
    <property type="protein sequence ID" value="MEE2565590.1"/>
    <property type="molecule type" value="Genomic_DNA"/>
</dbReference>
<comment type="pathway">
    <text evidence="1">Cell wall biogenesis; peptidoglycan biosynthesis.</text>
</comment>
<dbReference type="InterPro" id="IPR036950">
    <property type="entry name" value="PBP_transglycosylase"/>
</dbReference>
<dbReference type="InterPro" id="IPR001460">
    <property type="entry name" value="PCN-bd_Tpept"/>
</dbReference>
<comment type="similarity">
    <text evidence="3">In the N-terminal section; belongs to the glycosyltransferase 51 family.</text>
</comment>
<evidence type="ECO:0000256" key="1">
    <source>
        <dbReference type="ARBA" id="ARBA00004752"/>
    </source>
</evidence>
<dbReference type="PANTHER" id="PTHR32282">
    <property type="entry name" value="BINDING PROTEIN TRANSPEPTIDASE, PUTATIVE-RELATED"/>
    <property type="match status" value="1"/>
</dbReference>
<keyword evidence="13" id="KW-0472">Membrane</keyword>
<keyword evidence="13" id="KW-0812">Transmembrane</keyword>
<keyword evidence="13" id="KW-1133">Transmembrane helix</keyword>
<feature type="domain" description="Glycosyl transferase family 51" evidence="15">
    <location>
        <begin position="97"/>
        <end position="262"/>
    </location>
</feature>
<evidence type="ECO:0000256" key="7">
    <source>
        <dbReference type="ARBA" id="ARBA00022679"/>
    </source>
</evidence>
<evidence type="ECO:0000256" key="2">
    <source>
        <dbReference type="ARBA" id="ARBA00007090"/>
    </source>
</evidence>
<protein>
    <recommendedName>
        <fullName evidence="10">peptidoglycan glycosyltransferase</fullName>
        <ecNumber evidence="10">2.4.99.28</ecNumber>
    </recommendedName>
</protein>
<dbReference type="NCBIfam" id="TIGR02074">
    <property type="entry name" value="PBP_1a_fam"/>
    <property type="match status" value="1"/>
</dbReference>
<dbReference type="Proteomes" id="UP001310692">
    <property type="component" value="Unassembled WGS sequence"/>
</dbReference>
<dbReference type="RefSeq" id="WP_330195125.1">
    <property type="nucleotide sequence ID" value="NZ_JAZDRO010000001.1"/>
</dbReference>
<dbReference type="Pfam" id="PF00912">
    <property type="entry name" value="Transgly"/>
    <property type="match status" value="1"/>
</dbReference>
<dbReference type="Gene3D" id="3.40.710.10">
    <property type="entry name" value="DD-peptidase/beta-lactamase superfamily"/>
    <property type="match status" value="1"/>
</dbReference>
<evidence type="ECO:0000256" key="9">
    <source>
        <dbReference type="ARBA" id="ARBA00023268"/>
    </source>
</evidence>
<keyword evidence="17" id="KW-1185">Reference proteome</keyword>
<keyword evidence="4" id="KW-0121">Carboxypeptidase</keyword>
<keyword evidence="7" id="KW-0808">Transferase</keyword>
<comment type="catalytic activity">
    <reaction evidence="11">
        <text>[GlcNAc-(1-&gt;4)-Mur2Ac(oyl-L-Ala-gamma-D-Glu-L-Lys-D-Ala-D-Ala)](n)-di-trans,octa-cis-undecaprenyl diphosphate + beta-D-GlcNAc-(1-&gt;4)-Mur2Ac(oyl-L-Ala-gamma-D-Glu-L-Lys-D-Ala-D-Ala)-di-trans,octa-cis-undecaprenyl diphosphate = [GlcNAc-(1-&gt;4)-Mur2Ac(oyl-L-Ala-gamma-D-Glu-L-Lys-D-Ala-D-Ala)](n+1)-di-trans,octa-cis-undecaprenyl diphosphate + di-trans,octa-cis-undecaprenyl diphosphate + H(+)</text>
        <dbReference type="Rhea" id="RHEA:23708"/>
        <dbReference type="Rhea" id="RHEA-COMP:9602"/>
        <dbReference type="Rhea" id="RHEA-COMP:9603"/>
        <dbReference type="ChEBI" id="CHEBI:15378"/>
        <dbReference type="ChEBI" id="CHEBI:58405"/>
        <dbReference type="ChEBI" id="CHEBI:60033"/>
        <dbReference type="ChEBI" id="CHEBI:78435"/>
        <dbReference type="EC" id="2.4.99.28"/>
    </reaction>
</comment>
<feature type="region of interest" description="Disordered" evidence="12">
    <location>
        <begin position="1"/>
        <end position="31"/>
    </location>
</feature>
<reference evidence="16 17" key="1">
    <citation type="submission" date="2024-01" db="EMBL/GenBank/DDBJ databases">
        <title>Hyphobacterium bacterium isolated from marine sediment.</title>
        <authorList>
            <person name="Zhao S."/>
        </authorList>
    </citation>
    <scope>NUCLEOTIDE SEQUENCE [LARGE SCALE GENOMIC DNA]</scope>
    <source>
        <strain evidence="16 17">Y60-23</strain>
    </source>
</reference>
<evidence type="ECO:0000313" key="17">
    <source>
        <dbReference type="Proteomes" id="UP001310692"/>
    </source>
</evidence>
<accession>A0ABU7LX76</accession>
<dbReference type="InterPro" id="IPR001264">
    <property type="entry name" value="Glyco_trans_51"/>
</dbReference>
<dbReference type="SUPFAM" id="SSF56601">
    <property type="entry name" value="beta-lactamase/transpeptidase-like"/>
    <property type="match status" value="1"/>
</dbReference>
<evidence type="ECO:0000259" key="14">
    <source>
        <dbReference type="Pfam" id="PF00905"/>
    </source>
</evidence>
<dbReference type="InterPro" id="IPR050396">
    <property type="entry name" value="Glycosyltr_51/Transpeptidase"/>
</dbReference>
<dbReference type="EC" id="2.4.99.28" evidence="10"/>
<organism evidence="16 17">
    <name type="scientific">Hyphobacterium marinum</name>
    <dbReference type="NCBI Taxonomy" id="3116574"/>
    <lineage>
        <taxon>Bacteria</taxon>
        <taxon>Pseudomonadati</taxon>
        <taxon>Pseudomonadota</taxon>
        <taxon>Alphaproteobacteria</taxon>
        <taxon>Maricaulales</taxon>
        <taxon>Maricaulaceae</taxon>
        <taxon>Hyphobacterium</taxon>
    </lineage>
</organism>
<feature type="region of interest" description="Disordered" evidence="12">
    <location>
        <begin position="619"/>
        <end position="657"/>
    </location>
</feature>
<gene>
    <name evidence="16" type="ORF">V0U35_02760</name>
</gene>
<feature type="domain" description="Penicillin-binding protein transpeptidase" evidence="14">
    <location>
        <begin position="349"/>
        <end position="592"/>
    </location>
</feature>
<evidence type="ECO:0000256" key="8">
    <source>
        <dbReference type="ARBA" id="ARBA00022801"/>
    </source>
</evidence>
<comment type="caution">
    <text evidence="16">The sequence shown here is derived from an EMBL/GenBank/DDBJ whole genome shotgun (WGS) entry which is preliminary data.</text>
</comment>
<evidence type="ECO:0000256" key="3">
    <source>
        <dbReference type="ARBA" id="ARBA00007739"/>
    </source>
</evidence>
<keyword evidence="9" id="KW-0511">Multifunctional enzyme</keyword>
<dbReference type="PANTHER" id="PTHR32282:SF33">
    <property type="entry name" value="PEPTIDOGLYCAN GLYCOSYLTRANSFERASE"/>
    <property type="match status" value="1"/>
</dbReference>
<comment type="similarity">
    <text evidence="2">In the C-terminal section; belongs to the transpeptidase family.</text>
</comment>
<feature type="compositionally biased region" description="Basic and acidic residues" evidence="12">
    <location>
        <begin position="1"/>
        <end position="22"/>
    </location>
</feature>
<evidence type="ECO:0000256" key="6">
    <source>
        <dbReference type="ARBA" id="ARBA00022676"/>
    </source>
</evidence>
<name>A0ABU7LX76_9PROT</name>
<keyword evidence="8" id="KW-0378">Hydrolase</keyword>
<keyword evidence="5" id="KW-0645">Protease</keyword>
<feature type="transmembrane region" description="Helical" evidence="13">
    <location>
        <begin position="39"/>
        <end position="60"/>
    </location>
</feature>
<evidence type="ECO:0000256" key="5">
    <source>
        <dbReference type="ARBA" id="ARBA00022670"/>
    </source>
</evidence>
<sequence>MANDRRNPPPPPWRRDTPERRSPGRKPAARSSARKRFGWVRPVLSLFVVIGLIGAGWLVMIARDLPSIDTLDLDPPRMGGLVFLDHEGRTIARRGAGHGREARVDDLPDYLIDAVLAVEDRRFYDHMGIDLRGTTRALIANLRAGRVVQGGSTITQQLAKNLFLTPERTLTRKVQEMMLAFALEARFSKDEILSLYLDRVYFGAGAWGVEAAAQRYFGRDARDLTLGEAALLAGLLKAPSRYSPASDTARAAARATVVLDLMYETGRISEEERIEAANTPVRVAREASSPGAQYFVDWIAEEARELAGEPRADLVIHTTLDIDAQRAAEQALTSVLDNDELSRGATQGALVALAPDGGVRAMVGGRDYAQSQFNRAVLARRQPGSAFKAFVYAAAFEGGLRPSDIRDDLPIAFGDWSPQNYGDQYRGPISLRDAFVHSSNVVAIRVAEETGRGYVARLAERLGIESEIRLDRSMALGSFEVTPLELATAYTAFNNGGQRAYSHAITRIETPDGTVLYEREDTRGLIVLDARTLTRMRSMMEDVVRDGTGRAASVPGRTIGGKTGTTNDFRDAWFAGYSDGITAAIWVGNDDSSPAGNAVGGGPPASIFGSFVAHAPREPSVAQPVWNEPVYEPEPDAEDEERRDPISSFLARLGGRD</sequence>
<evidence type="ECO:0000256" key="11">
    <source>
        <dbReference type="ARBA" id="ARBA00049902"/>
    </source>
</evidence>
<evidence type="ECO:0000259" key="15">
    <source>
        <dbReference type="Pfam" id="PF00912"/>
    </source>
</evidence>
<evidence type="ECO:0000256" key="12">
    <source>
        <dbReference type="SAM" id="MobiDB-lite"/>
    </source>
</evidence>
<evidence type="ECO:0000256" key="10">
    <source>
        <dbReference type="ARBA" id="ARBA00044770"/>
    </source>
</evidence>
<evidence type="ECO:0000256" key="4">
    <source>
        <dbReference type="ARBA" id="ARBA00022645"/>
    </source>
</evidence>
<evidence type="ECO:0000256" key="13">
    <source>
        <dbReference type="SAM" id="Phobius"/>
    </source>
</evidence>
<dbReference type="InterPro" id="IPR012338">
    <property type="entry name" value="Beta-lactam/transpept-like"/>
</dbReference>
<dbReference type="Pfam" id="PF00905">
    <property type="entry name" value="Transpeptidase"/>
    <property type="match status" value="1"/>
</dbReference>
<dbReference type="SUPFAM" id="SSF53955">
    <property type="entry name" value="Lysozyme-like"/>
    <property type="match status" value="1"/>
</dbReference>
<dbReference type="InterPro" id="IPR023346">
    <property type="entry name" value="Lysozyme-like_dom_sf"/>
</dbReference>
<proteinExistence type="inferred from homology"/>
<dbReference type="Gene3D" id="1.10.3810.10">
    <property type="entry name" value="Biosynthetic peptidoglycan transglycosylase-like"/>
    <property type="match status" value="1"/>
</dbReference>
<keyword evidence="6" id="KW-0328">Glycosyltransferase</keyword>
<evidence type="ECO:0000313" key="16">
    <source>
        <dbReference type="EMBL" id="MEE2565590.1"/>
    </source>
</evidence>